<evidence type="ECO:0000313" key="4">
    <source>
        <dbReference type="EMBL" id="PWN66822.1"/>
    </source>
</evidence>
<dbReference type="InterPro" id="IPR008756">
    <property type="entry name" value="Peptidase_M56"/>
</dbReference>
<feature type="transmembrane region" description="Helical" evidence="2">
    <location>
        <begin position="34"/>
        <end position="53"/>
    </location>
</feature>
<sequence>MLFIILKIILCSSIFIAVYYLFLEKEKMYKFNRFYLLGSLILSYVIPFITITLPSQEKATKPQLIIEATTQQIASIQTGPAEFNWMNVLWAIYGSISIFLLIKSTLAIFAIKKIQGEKITYQNCNVILTKEDLPPFSFWNTVYMGKKYIKNNFIDPRIFLHEKNHIDQKHSIDIMLIDLLKIFTWINPALFFFKKAVITNHEFLADEAVLNGKFNIKEYQNLILDEIINRQNLPLTHSFNFINTKKRFIMMNTKKTKFDLLKKTVGITAMITSVALFSEKSYANETIRTVTGHADSKLPEVSTIQQEISPASPITNTVQPEASKEVPATLPEFKKEKLKTTQDTIAPKAQKENNEGNNTNVSTNSEVNQNRTQPEFPGGTRVLREKIGKNMDTTVLTPQKGTLKSVAYIHIDATGKTTDIKISGDNEAFNKEFLKTVTAISEETTWKPATENGKAIAAVLKLPATMSFGQ</sequence>
<keyword evidence="2" id="KW-1133">Transmembrane helix</keyword>
<evidence type="ECO:0000256" key="1">
    <source>
        <dbReference type="SAM" id="MobiDB-lite"/>
    </source>
</evidence>
<reference evidence="4 5" key="1">
    <citation type="submission" date="2018-04" db="EMBL/GenBank/DDBJ databases">
        <title>Draft Genome Sequence of Phosphate-Solubilizing Chryseobacterium sp. ISE14 that is a Biocontrol and Plant Growth-Promoting Rhizobacterium Isolated from Cucumber.</title>
        <authorList>
            <person name="Jeong J.-J."/>
            <person name="Sang M.K."/>
            <person name="Choi I.-G."/>
            <person name="Kim K.D."/>
        </authorList>
    </citation>
    <scope>NUCLEOTIDE SEQUENCE [LARGE SCALE GENOMIC DNA]</scope>
    <source>
        <strain evidence="4 5">ISE14</strain>
    </source>
</reference>
<keyword evidence="2" id="KW-0472">Membrane</keyword>
<feature type="transmembrane region" description="Helical" evidence="2">
    <location>
        <begin position="90"/>
        <end position="111"/>
    </location>
</feature>
<accession>A0A316WZ12</accession>
<dbReference type="AlphaFoldDB" id="A0A316WZ12"/>
<comment type="caution">
    <text evidence="4">The sequence shown here is derived from an EMBL/GenBank/DDBJ whole genome shotgun (WGS) entry which is preliminary data.</text>
</comment>
<evidence type="ECO:0000313" key="5">
    <source>
        <dbReference type="Proteomes" id="UP000236594"/>
    </source>
</evidence>
<dbReference type="EMBL" id="PPED02000005">
    <property type="protein sequence ID" value="PWN66822.1"/>
    <property type="molecule type" value="Genomic_DNA"/>
</dbReference>
<dbReference type="Gene3D" id="3.30.1150.10">
    <property type="match status" value="1"/>
</dbReference>
<feature type="compositionally biased region" description="Low complexity" evidence="1">
    <location>
        <begin position="355"/>
        <end position="370"/>
    </location>
</feature>
<feature type="region of interest" description="Disordered" evidence="1">
    <location>
        <begin position="339"/>
        <end position="379"/>
    </location>
</feature>
<keyword evidence="5" id="KW-1185">Reference proteome</keyword>
<dbReference type="Proteomes" id="UP000236594">
    <property type="component" value="Unassembled WGS sequence"/>
</dbReference>
<keyword evidence="2" id="KW-0812">Transmembrane</keyword>
<evidence type="ECO:0000256" key="2">
    <source>
        <dbReference type="SAM" id="Phobius"/>
    </source>
</evidence>
<feature type="domain" description="Peptidase M56" evidence="3">
    <location>
        <begin position="158"/>
        <end position="250"/>
    </location>
</feature>
<proteinExistence type="predicted"/>
<feature type="transmembrane region" description="Helical" evidence="2">
    <location>
        <begin position="6"/>
        <end position="22"/>
    </location>
</feature>
<dbReference type="OrthoDB" id="1522859at2"/>
<protein>
    <recommendedName>
        <fullName evidence="3">Peptidase M56 domain-containing protein</fullName>
    </recommendedName>
</protein>
<evidence type="ECO:0000259" key="3">
    <source>
        <dbReference type="Pfam" id="PF05569"/>
    </source>
</evidence>
<name>A0A316WZ12_9FLAO</name>
<gene>
    <name evidence="4" type="ORF">C1631_019055</name>
</gene>
<dbReference type="Pfam" id="PF05569">
    <property type="entry name" value="Peptidase_M56"/>
    <property type="match status" value="1"/>
</dbReference>
<organism evidence="4 5">
    <name type="scientific">Chryseobacterium phosphatilyticum</name>
    <dbReference type="NCBI Taxonomy" id="475075"/>
    <lineage>
        <taxon>Bacteria</taxon>
        <taxon>Pseudomonadati</taxon>
        <taxon>Bacteroidota</taxon>
        <taxon>Flavobacteriia</taxon>
        <taxon>Flavobacteriales</taxon>
        <taxon>Weeksellaceae</taxon>
        <taxon>Chryseobacterium group</taxon>
        <taxon>Chryseobacterium</taxon>
    </lineage>
</organism>